<evidence type="ECO:0000313" key="1">
    <source>
        <dbReference type="EMBL" id="MCR1232786.1"/>
    </source>
</evidence>
<sequence length="141" mass="16218">MVWKVWESISALSGMLYVMTSIQYALNQYLAQQVREQSFAGYVQQELYSAIPSGIFLVEDIVHRLGVSVRSLQRNLSAENTSFKQELQAVQKDHDLLLSQDEITSRGDFQPDWLQRGQRLQPCHKNRIGVTVTDYKKQQGL</sequence>
<dbReference type="AlphaFoldDB" id="A0AAW5LUL2"/>
<dbReference type="Proteomes" id="UP001206089">
    <property type="component" value="Unassembled WGS sequence"/>
</dbReference>
<gene>
    <name evidence="1" type="ORF">NQD44_06680</name>
</gene>
<accession>A0AAW5LUL2</accession>
<dbReference type="EMBL" id="JANJPK010000016">
    <property type="protein sequence ID" value="MCR1232786.1"/>
    <property type="molecule type" value="Genomic_DNA"/>
</dbReference>
<protein>
    <submittedName>
        <fullName evidence="1">Uncharacterized protein</fullName>
    </submittedName>
</protein>
<name>A0AAW5LUL2_STRSU</name>
<evidence type="ECO:0000313" key="2">
    <source>
        <dbReference type="Proteomes" id="UP001206089"/>
    </source>
</evidence>
<reference evidence="1" key="1">
    <citation type="submission" date="2022-07" db="EMBL/GenBank/DDBJ databases">
        <authorList>
            <person name="Peng Z."/>
        </authorList>
    </citation>
    <scope>NUCLEOTIDE SEQUENCE</scope>
    <source>
        <strain evidence="1">2022WUSS069</strain>
    </source>
</reference>
<organism evidence="1 2">
    <name type="scientific">Streptococcus suis</name>
    <dbReference type="NCBI Taxonomy" id="1307"/>
    <lineage>
        <taxon>Bacteria</taxon>
        <taxon>Bacillati</taxon>
        <taxon>Bacillota</taxon>
        <taxon>Bacilli</taxon>
        <taxon>Lactobacillales</taxon>
        <taxon>Streptococcaceae</taxon>
        <taxon>Streptococcus</taxon>
    </lineage>
</organism>
<comment type="caution">
    <text evidence="1">The sequence shown here is derived from an EMBL/GenBank/DDBJ whole genome shotgun (WGS) entry which is preliminary data.</text>
</comment>
<proteinExistence type="predicted"/>
<dbReference type="RefSeq" id="WP_209307291.1">
    <property type="nucleotide sequence ID" value="NZ_CP039462.1"/>
</dbReference>